<feature type="non-terminal residue" evidence="2">
    <location>
        <position position="212"/>
    </location>
</feature>
<dbReference type="RefSeq" id="WP_203572355.1">
    <property type="nucleotide sequence ID" value="NZ_WOFE01000017.1"/>
</dbReference>
<dbReference type="InterPro" id="IPR047777">
    <property type="entry name" value="LapA-like_RM"/>
</dbReference>
<dbReference type="Proteomes" id="UP001195660">
    <property type="component" value="Unassembled WGS sequence"/>
</dbReference>
<evidence type="ECO:0000256" key="1">
    <source>
        <dbReference type="SAM" id="MobiDB-lite"/>
    </source>
</evidence>
<evidence type="ECO:0000313" key="2">
    <source>
        <dbReference type="EMBL" id="MBM5573028.1"/>
    </source>
</evidence>
<feature type="region of interest" description="Disordered" evidence="1">
    <location>
        <begin position="168"/>
        <end position="212"/>
    </location>
</feature>
<comment type="caution">
    <text evidence="2">The sequence shown here is derived from an EMBL/GenBank/DDBJ whole genome shotgun (WGS) entry which is preliminary data.</text>
</comment>
<gene>
    <name evidence="2" type="ORF">GM173_15760</name>
</gene>
<organism evidence="2 3">
    <name type="scientific">Deefgea chitinilytica</name>
    <dbReference type="NCBI Taxonomy" id="570276"/>
    <lineage>
        <taxon>Bacteria</taxon>
        <taxon>Pseudomonadati</taxon>
        <taxon>Pseudomonadota</taxon>
        <taxon>Betaproteobacteria</taxon>
        <taxon>Neisseriales</taxon>
        <taxon>Chitinibacteraceae</taxon>
        <taxon>Deefgea</taxon>
    </lineage>
</organism>
<keyword evidence="3" id="KW-1185">Reference proteome</keyword>
<sequence length="212" mass="21709">MAEQIIKASNASVQQQIVVLEGEAFVKDAKGQLQPIKAGDTLLEGQIIATGATGHLTILLPNGQIIELGADRSLLIDGDLLATNPTDSTEAAIAKTSESADQIINALNQGKDLSEELDPTAAGLNAGAGSDEGNGFVRLMRIAENIDPISFDFDTTFSGFEPLPDLGNTTTIATPAEPAPVTPTPSAGQPTVAIPDTDGTATGTGINSSDKT</sequence>
<evidence type="ECO:0000313" key="3">
    <source>
        <dbReference type="Proteomes" id="UP001195660"/>
    </source>
</evidence>
<reference evidence="2 3" key="1">
    <citation type="submission" date="2019-11" db="EMBL/GenBank/DDBJ databases">
        <title>Novel Deefgea species.</title>
        <authorList>
            <person name="Han J.-H."/>
        </authorList>
    </citation>
    <scope>NUCLEOTIDE SEQUENCE [LARGE SCALE GENOMIC DNA]</scope>
    <source>
        <strain evidence="2 3">LMG 24817</strain>
    </source>
</reference>
<protein>
    <submittedName>
        <fullName evidence="2">Retention module-containing protein</fullName>
    </submittedName>
</protein>
<name>A0ABS2CFV6_9NEIS</name>
<accession>A0ABS2CFV6</accession>
<feature type="compositionally biased region" description="Polar residues" evidence="1">
    <location>
        <begin position="199"/>
        <end position="212"/>
    </location>
</feature>
<dbReference type="NCBIfam" id="NF033682">
    <property type="entry name" value="retention_LapA"/>
    <property type="match status" value="1"/>
</dbReference>
<proteinExistence type="predicted"/>
<dbReference type="EMBL" id="WOFE01000017">
    <property type="protein sequence ID" value="MBM5573028.1"/>
    <property type="molecule type" value="Genomic_DNA"/>
</dbReference>